<reference evidence="1" key="1">
    <citation type="submission" date="2021-01" db="EMBL/GenBank/DDBJ databases">
        <authorList>
            <person name="Corre E."/>
            <person name="Pelletier E."/>
            <person name="Niang G."/>
            <person name="Scheremetjew M."/>
            <person name="Finn R."/>
            <person name="Kale V."/>
            <person name="Holt S."/>
            <person name="Cochrane G."/>
            <person name="Meng A."/>
            <person name="Brown T."/>
            <person name="Cohen L."/>
        </authorList>
    </citation>
    <scope>NUCLEOTIDE SEQUENCE</scope>
</reference>
<organism evidence="1">
    <name type="scientific">Noctiluca scintillans</name>
    <name type="common">Sea sparkle</name>
    <name type="synonym">Red tide dinoflagellate</name>
    <dbReference type="NCBI Taxonomy" id="2966"/>
    <lineage>
        <taxon>Eukaryota</taxon>
        <taxon>Sar</taxon>
        <taxon>Alveolata</taxon>
        <taxon>Dinophyceae</taxon>
        <taxon>Noctilucales</taxon>
        <taxon>Noctilucaceae</taxon>
        <taxon>Noctiluca</taxon>
    </lineage>
</organism>
<evidence type="ECO:0000313" key="1">
    <source>
        <dbReference type="EMBL" id="CAD8868581.1"/>
    </source>
</evidence>
<name>A0A7S1AXS5_NOCSC</name>
<protein>
    <submittedName>
        <fullName evidence="1">Uncharacterized protein</fullName>
    </submittedName>
</protein>
<dbReference type="GO" id="GO:0051276">
    <property type="term" value="P:chromosome organization"/>
    <property type="evidence" value="ECO:0007669"/>
    <property type="project" value="InterPro"/>
</dbReference>
<sequence>MVLQMKKRGDRVSKTARGRGAKVLVFKGHRERTAGGLKVDMLMKNRRGKVVSKRANASGRRRFVNIEPWVRALMAARESLRISGFVAVNGRTLQGKALYVKTRALYSSESKVCVGMAPSTGAADGGA</sequence>
<gene>
    <name evidence="1" type="ORF">NSCI0253_LOCUS42937</name>
</gene>
<proteinExistence type="predicted"/>
<dbReference type="EMBL" id="HBFQ01060655">
    <property type="protein sequence ID" value="CAD8868581.1"/>
    <property type="molecule type" value="Transcribed_RNA"/>
</dbReference>
<dbReference type="Pfam" id="PF19060">
    <property type="entry name" value="DVNP"/>
    <property type="match status" value="1"/>
</dbReference>
<dbReference type="InterPro" id="IPR043928">
    <property type="entry name" value="DNVP"/>
</dbReference>
<dbReference type="AlphaFoldDB" id="A0A7S1AXS5"/>
<accession>A0A7S1AXS5</accession>
<dbReference type="GO" id="GO:0003677">
    <property type="term" value="F:DNA binding"/>
    <property type="evidence" value="ECO:0007669"/>
    <property type="project" value="InterPro"/>
</dbReference>